<dbReference type="Gene3D" id="1.20.5.1930">
    <property type="match status" value="1"/>
</dbReference>
<organism evidence="3">
    <name type="scientific">uncultured Thermoleophilia bacterium</name>
    <dbReference type="NCBI Taxonomy" id="1497501"/>
    <lineage>
        <taxon>Bacteria</taxon>
        <taxon>Bacillati</taxon>
        <taxon>Actinomycetota</taxon>
        <taxon>Thermoleophilia</taxon>
        <taxon>environmental samples</taxon>
    </lineage>
</organism>
<dbReference type="Pfam" id="PF01590">
    <property type="entry name" value="GAF"/>
    <property type="match status" value="1"/>
</dbReference>
<dbReference type="GO" id="GO:0046983">
    <property type="term" value="F:protein dimerization activity"/>
    <property type="evidence" value="ECO:0007669"/>
    <property type="project" value="InterPro"/>
</dbReference>
<feature type="domain" description="GAF" evidence="2">
    <location>
        <begin position="302"/>
        <end position="450"/>
    </location>
</feature>
<dbReference type="Gene3D" id="3.30.565.10">
    <property type="entry name" value="Histidine kinase-like ATPase, C-terminal domain"/>
    <property type="match status" value="1"/>
</dbReference>
<dbReference type="SMART" id="SM00065">
    <property type="entry name" value="GAF"/>
    <property type="match status" value="1"/>
</dbReference>
<dbReference type="InterPro" id="IPR003594">
    <property type="entry name" value="HATPase_dom"/>
</dbReference>
<dbReference type="CDD" id="cd16917">
    <property type="entry name" value="HATPase_UhpB-NarQ-NarX-like"/>
    <property type="match status" value="1"/>
</dbReference>
<dbReference type="Pfam" id="PF01882">
    <property type="entry name" value="DUF58"/>
    <property type="match status" value="1"/>
</dbReference>
<evidence type="ECO:0000259" key="2">
    <source>
        <dbReference type="SMART" id="SM00065"/>
    </source>
</evidence>
<evidence type="ECO:0000313" key="3">
    <source>
        <dbReference type="EMBL" id="CAA9543657.1"/>
    </source>
</evidence>
<reference evidence="3" key="1">
    <citation type="submission" date="2020-02" db="EMBL/GenBank/DDBJ databases">
        <authorList>
            <person name="Meier V. D."/>
        </authorList>
    </citation>
    <scope>NUCLEOTIDE SEQUENCE</scope>
    <source>
        <strain evidence="3">AVDCRST_MAG79</strain>
    </source>
</reference>
<dbReference type="PANTHER" id="PTHR33608">
    <property type="entry name" value="BLL2464 PROTEIN"/>
    <property type="match status" value="1"/>
</dbReference>
<dbReference type="Pfam" id="PF02518">
    <property type="entry name" value="HATPase_c"/>
    <property type="match status" value="1"/>
</dbReference>
<sequence>MARVRVLPGEARSPGRAETNDALTLASRMPRLVLEGRRVAATLTHGIHGRRRAGPGESFWQFRPFVAGEAAQRVDWRRSARDDKLFVREREWEAAHSIWLWVDRSASMGYVSDLSQAPKIERALVLALALADTFVDTGERVGLLGLMPARATRQIAEKLAEALVADRAALDEDLPPRAPVGRLDEAVLISDFLSPLDEIEPVVEGISGRGARGHLVMVLDPVEETFPFDGQAVLHDLEAGISLRVGDAGSWGGAYRARIAQHRDALNDLARRRGWTFTIHRTDRPASEAALRVATLVAADAPVQTLFDSVTNEVGLLLGADLSNLSRYVGRERIEVVAGWSRPPARPIPTGRVLDLDGDTPTRRVLRTGRPARADDLHTIAGGMAATLRSLGIRSSVAAPIKAGGELWGAVTAARTQGEPLPPDAEQRLGDFAELVAQAIANTEAREELAASRMRIVEASDAARRRIERNLHDGAQQRLVSLALSLRLAELKLRDHPDAGPLLAQASEDLALTLQELRELARGIHPAVLTERGLRPAIEALATRASVPVDLLELPEERLPEHVEATAYYVVAEALTNVTKYAGPTVAQVSVRHVAGCLLVEVRDDGVGGADVGRGSGLRGLHDRVGAVRGTLRVDSRPGRGTTISASIPVDGPAESSKADAARRA</sequence>
<feature type="region of interest" description="Disordered" evidence="1">
    <location>
        <begin position="637"/>
        <end position="665"/>
    </location>
</feature>
<dbReference type="InterPro" id="IPR003018">
    <property type="entry name" value="GAF"/>
</dbReference>
<dbReference type="EMBL" id="CADCWC010000312">
    <property type="protein sequence ID" value="CAA9543657.1"/>
    <property type="molecule type" value="Genomic_DNA"/>
</dbReference>
<gene>
    <name evidence="3" type="ORF">AVDCRST_MAG79-2077</name>
</gene>
<dbReference type="InterPro" id="IPR011712">
    <property type="entry name" value="Sig_transdc_His_kin_sub3_dim/P"/>
</dbReference>
<proteinExistence type="predicted"/>
<dbReference type="PANTHER" id="PTHR33608:SF6">
    <property type="entry name" value="BLL2464 PROTEIN"/>
    <property type="match status" value="1"/>
</dbReference>
<dbReference type="Pfam" id="PF07730">
    <property type="entry name" value="HisKA_3"/>
    <property type="match status" value="1"/>
</dbReference>
<dbReference type="SUPFAM" id="SSF55781">
    <property type="entry name" value="GAF domain-like"/>
    <property type="match status" value="1"/>
</dbReference>
<name>A0A6J4UB53_9ACTN</name>
<dbReference type="InterPro" id="IPR029016">
    <property type="entry name" value="GAF-like_dom_sf"/>
</dbReference>
<dbReference type="InterPro" id="IPR036890">
    <property type="entry name" value="HATPase_C_sf"/>
</dbReference>
<dbReference type="AlphaFoldDB" id="A0A6J4UB53"/>
<dbReference type="GO" id="GO:0016020">
    <property type="term" value="C:membrane"/>
    <property type="evidence" value="ECO:0007669"/>
    <property type="project" value="InterPro"/>
</dbReference>
<accession>A0A6J4UB53</accession>
<dbReference type="SUPFAM" id="SSF55874">
    <property type="entry name" value="ATPase domain of HSP90 chaperone/DNA topoisomerase II/histidine kinase"/>
    <property type="match status" value="1"/>
</dbReference>
<dbReference type="InterPro" id="IPR002881">
    <property type="entry name" value="DUF58"/>
</dbReference>
<dbReference type="Gene3D" id="3.30.450.40">
    <property type="match status" value="1"/>
</dbReference>
<protein>
    <submittedName>
        <fullName evidence="3">FIG139612: Possible conserved membrane protein</fullName>
    </submittedName>
</protein>
<evidence type="ECO:0000256" key="1">
    <source>
        <dbReference type="SAM" id="MobiDB-lite"/>
    </source>
</evidence>
<dbReference type="GO" id="GO:0000155">
    <property type="term" value="F:phosphorelay sensor kinase activity"/>
    <property type="evidence" value="ECO:0007669"/>
    <property type="project" value="InterPro"/>
</dbReference>